<keyword evidence="3" id="KW-1185">Reference proteome</keyword>
<keyword evidence="2" id="KW-0472">Membrane</keyword>
<dbReference type="Proteomes" id="UP000095283">
    <property type="component" value="Unplaced"/>
</dbReference>
<evidence type="ECO:0000313" key="3">
    <source>
        <dbReference type="Proteomes" id="UP000095283"/>
    </source>
</evidence>
<keyword evidence="2" id="KW-1133">Transmembrane helix</keyword>
<sequence>MAVDGARFSNAVNGNDSDGRIPHSLQLITAAPGAHPPSHNTEMDNTDDILFAKFAELDQKVASLREDMDGIVALLERRKRSGCSISGSSNDVRNLESHKGAPSIVENVCWTTNKTVPAQNVVQLPLPVPYDIDSPSMTYQPYQTSCKVFREYNKLKSKQILHDIHKRYHLGNNPLSSPIRKGQKIGSTPNFSSINPFPSHLSCHPYSYPYGRRHFSSGSEQSLVYPIHENTGFVDWFFSSIFFFTIIIFIFRNCYPLLSPTFSYSKITNRNQLSGEDNEGDDPPSDPEDNGEEEGEDVFFHLFSQRKGTLQQGLTWN</sequence>
<proteinExistence type="predicted"/>
<dbReference type="WBParaSite" id="Hba_08485">
    <property type="protein sequence ID" value="Hba_08485"/>
    <property type="gene ID" value="Hba_08485"/>
</dbReference>
<keyword evidence="2" id="KW-0812">Transmembrane</keyword>
<feature type="compositionally biased region" description="Acidic residues" evidence="1">
    <location>
        <begin position="276"/>
        <end position="294"/>
    </location>
</feature>
<reference evidence="4" key="1">
    <citation type="submission" date="2016-11" db="UniProtKB">
        <authorList>
            <consortium name="WormBaseParasite"/>
        </authorList>
    </citation>
    <scope>IDENTIFICATION</scope>
</reference>
<dbReference type="AlphaFoldDB" id="A0A1I7WTH6"/>
<feature type="region of interest" description="Disordered" evidence="1">
    <location>
        <begin position="271"/>
        <end position="294"/>
    </location>
</feature>
<feature type="region of interest" description="Disordered" evidence="1">
    <location>
        <begin position="1"/>
        <end position="22"/>
    </location>
</feature>
<accession>A0A1I7WTH6</accession>
<evidence type="ECO:0000256" key="2">
    <source>
        <dbReference type="SAM" id="Phobius"/>
    </source>
</evidence>
<protein>
    <submittedName>
        <fullName evidence="4">Uncharacterized protein</fullName>
    </submittedName>
</protein>
<evidence type="ECO:0000313" key="4">
    <source>
        <dbReference type="WBParaSite" id="Hba_08485"/>
    </source>
</evidence>
<feature type="transmembrane region" description="Helical" evidence="2">
    <location>
        <begin position="236"/>
        <end position="255"/>
    </location>
</feature>
<organism evidence="3 4">
    <name type="scientific">Heterorhabditis bacteriophora</name>
    <name type="common">Entomopathogenic nematode worm</name>
    <dbReference type="NCBI Taxonomy" id="37862"/>
    <lineage>
        <taxon>Eukaryota</taxon>
        <taxon>Metazoa</taxon>
        <taxon>Ecdysozoa</taxon>
        <taxon>Nematoda</taxon>
        <taxon>Chromadorea</taxon>
        <taxon>Rhabditida</taxon>
        <taxon>Rhabditina</taxon>
        <taxon>Rhabditomorpha</taxon>
        <taxon>Strongyloidea</taxon>
        <taxon>Heterorhabditidae</taxon>
        <taxon>Heterorhabditis</taxon>
    </lineage>
</organism>
<name>A0A1I7WTH6_HETBA</name>
<evidence type="ECO:0000256" key="1">
    <source>
        <dbReference type="SAM" id="MobiDB-lite"/>
    </source>
</evidence>